<proteinExistence type="predicted"/>
<dbReference type="EMBL" id="CAXKWB010000163">
    <property type="protein sequence ID" value="CAL4059583.1"/>
    <property type="molecule type" value="Genomic_DNA"/>
</dbReference>
<evidence type="ECO:0000313" key="1">
    <source>
        <dbReference type="EMBL" id="CAL4059583.1"/>
    </source>
</evidence>
<accession>A0AAV2PM32</accession>
<feature type="non-terminal residue" evidence="1">
    <location>
        <position position="102"/>
    </location>
</feature>
<sequence>MFLFDNDYEVPILPVKTKGKIGTPITGKQISQLGSPRHGRKYSIDEELLRIKIMPPQRTFSDSNFAGLPSHNISVPASRSAGCIETLGSSVPDDYGTPGSFS</sequence>
<evidence type="ECO:0000313" key="2">
    <source>
        <dbReference type="Proteomes" id="UP001497623"/>
    </source>
</evidence>
<dbReference type="AlphaFoldDB" id="A0AAV2PM32"/>
<gene>
    <name evidence="1" type="ORF">MNOR_LOCUS705</name>
</gene>
<reference evidence="1 2" key="1">
    <citation type="submission" date="2024-05" db="EMBL/GenBank/DDBJ databases">
        <authorList>
            <person name="Wallberg A."/>
        </authorList>
    </citation>
    <scope>NUCLEOTIDE SEQUENCE [LARGE SCALE GENOMIC DNA]</scope>
</reference>
<organism evidence="1 2">
    <name type="scientific">Meganyctiphanes norvegica</name>
    <name type="common">Northern krill</name>
    <name type="synonym">Thysanopoda norvegica</name>
    <dbReference type="NCBI Taxonomy" id="48144"/>
    <lineage>
        <taxon>Eukaryota</taxon>
        <taxon>Metazoa</taxon>
        <taxon>Ecdysozoa</taxon>
        <taxon>Arthropoda</taxon>
        <taxon>Crustacea</taxon>
        <taxon>Multicrustacea</taxon>
        <taxon>Malacostraca</taxon>
        <taxon>Eumalacostraca</taxon>
        <taxon>Eucarida</taxon>
        <taxon>Euphausiacea</taxon>
        <taxon>Euphausiidae</taxon>
        <taxon>Meganyctiphanes</taxon>
    </lineage>
</organism>
<protein>
    <submittedName>
        <fullName evidence="1">Uncharacterized protein</fullName>
    </submittedName>
</protein>
<comment type="caution">
    <text evidence="1">The sequence shown here is derived from an EMBL/GenBank/DDBJ whole genome shotgun (WGS) entry which is preliminary data.</text>
</comment>
<dbReference type="Proteomes" id="UP001497623">
    <property type="component" value="Unassembled WGS sequence"/>
</dbReference>
<keyword evidence="2" id="KW-1185">Reference proteome</keyword>
<name>A0AAV2PM32_MEGNR</name>